<dbReference type="GO" id="GO:0005743">
    <property type="term" value="C:mitochondrial inner membrane"/>
    <property type="evidence" value="ECO:0007669"/>
    <property type="project" value="UniProtKB-SubCell"/>
</dbReference>
<keyword evidence="6" id="KW-1133">Transmembrane helix</keyword>
<dbReference type="Gene3D" id="4.10.93.10">
    <property type="entry name" value="Mitochondrial cytochrome c oxidase subunit VIc/VIIs"/>
    <property type="match status" value="1"/>
</dbReference>
<evidence type="ECO:0000313" key="11">
    <source>
        <dbReference type="EMBL" id="CAB1428193.1"/>
    </source>
</evidence>
<comment type="caution">
    <text evidence="11">The sequence shown here is derived from an EMBL/GenBank/DDBJ whole genome shotgun (WGS) entry which is preliminary data.</text>
</comment>
<evidence type="ECO:0000313" key="12">
    <source>
        <dbReference type="Proteomes" id="UP001153269"/>
    </source>
</evidence>
<accession>A0A9N7YJR9</accession>
<comment type="subcellular location">
    <subcellularLocation>
        <location evidence="1 9">Mitochondrion inner membrane</location>
        <topology evidence="1 9">Single-pass membrane protein</topology>
    </subcellularLocation>
</comment>
<evidence type="ECO:0000256" key="2">
    <source>
        <dbReference type="ARBA" id="ARBA00004673"/>
    </source>
</evidence>
<protein>
    <recommendedName>
        <fullName evidence="9">Cytochrome c oxidase subunit 6C</fullName>
    </recommendedName>
    <alternativeName>
        <fullName evidence="9">Cytochrome c oxidase polypeptide VIc</fullName>
    </alternativeName>
</protein>
<organism evidence="11 12">
    <name type="scientific">Pleuronectes platessa</name>
    <name type="common">European plaice</name>
    <dbReference type="NCBI Taxonomy" id="8262"/>
    <lineage>
        <taxon>Eukaryota</taxon>
        <taxon>Metazoa</taxon>
        <taxon>Chordata</taxon>
        <taxon>Craniata</taxon>
        <taxon>Vertebrata</taxon>
        <taxon>Euteleostomi</taxon>
        <taxon>Actinopterygii</taxon>
        <taxon>Neopterygii</taxon>
        <taxon>Teleostei</taxon>
        <taxon>Neoteleostei</taxon>
        <taxon>Acanthomorphata</taxon>
        <taxon>Carangaria</taxon>
        <taxon>Pleuronectiformes</taxon>
        <taxon>Pleuronectoidei</taxon>
        <taxon>Pleuronectidae</taxon>
        <taxon>Pleuronectes</taxon>
    </lineage>
</organism>
<keyword evidence="7 9" id="KW-0496">Mitochondrion</keyword>
<dbReference type="GO" id="GO:0045277">
    <property type="term" value="C:respiratory chain complex IV"/>
    <property type="evidence" value="ECO:0007669"/>
    <property type="project" value="UniProtKB-UniRule"/>
</dbReference>
<dbReference type="SUPFAM" id="SSF81415">
    <property type="entry name" value="Mitochondrial cytochrome c oxidase subunit VIc"/>
    <property type="match status" value="1"/>
</dbReference>
<evidence type="ECO:0000256" key="8">
    <source>
        <dbReference type="ARBA" id="ARBA00023136"/>
    </source>
</evidence>
<dbReference type="PANTHER" id="PTHR48416">
    <property type="entry name" value="CYTOCHROME C OXIDASE SUBUNIT 6C"/>
    <property type="match status" value="1"/>
</dbReference>
<comment type="function">
    <text evidence="9">Component of the cytochrome c oxidase, the last enzyme in the mitochondrial electron transport chain which drives oxidative phosphorylation. The respiratory chain contains 3 multisubunit complexes succinate dehydrogenase (complex II, CII), ubiquinol-cytochrome c oxidoreductase (cytochrome b-c1 complex, complex III, CIII) and cytochrome c oxidase (complex IV, CIV), that cooperate to transfer electrons derived from NADH and succinate to molecular oxygen, creating an electrochemical gradient over the inner membrane that drives transmembrane transport and the ATP synthase. Cytochrome c oxidase is the component of the respiratory chain that catalyzes the reduction of oxygen to water. Electrons originating from reduced cytochrome c in the intermembrane space (IMS) are transferred via the dinuclear copper A center (CU(A)) of subunit 2 and heme A of subunit 1 to the active site in subunit 1, a binuclear center (BNC) formed by heme A3 and copper B (CU(B)). The BNC reduces molecular oxygen to 2 water molecules using 4 electrons from cytochrome c in the IMS and 4 protons from the mitochondrial matrix.</text>
</comment>
<dbReference type="Pfam" id="PF02937">
    <property type="entry name" value="COX6C"/>
    <property type="match status" value="1"/>
</dbReference>
<evidence type="ECO:0000256" key="6">
    <source>
        <dbReference type="ARBA" id="ARBA00022989"/>
    </source>
</evidence>
<gene>
    <name evidence="11" type="ORF">PLEPLA_LOCUS16158</name>
</gene>
<comment type="pathway">
    <text evidence="2 9">Energy metabolism; oxidative phosphorylation.</text>
</comment>
<dbReference type="CDD" id="cd22901">
    <property type="entry name" value="CcO_VIc"/>
    <property type="match status" value="1"/>
</dbReference>
<keyword evidence="4" id="KW-0812">Transmembrane</keyword>
<feature type="region of interest" description="Disordered" evidence="10">
    <location>
        <begin position="121"/>
        <end position="152"/>
    </location>
</feature>
<keyword evidence="12" id="KW-1185">Reference proteome</keyword>
<proteinExistence type="inferred from homology"/>
<dbReference type="GO" id="GO:0006123">
    <property type="term" value="P:mitochondrial electron transport, cytochrome c to oxygen"/>
    <property type="evidence" value="ECO:0007669"/>
    <property type="project" value="UniProtKB-UniRule"/>
</dbReference>
<keyword evidence="5 9" id="KW-0999">Mitochondrion inner membrane</keyword>
<dbReference type="PANTHER" id="PTHR48416:SF1">
    <property type="entry name" value="CYTOCHROME C OXIDASE SUBUNIT 6C"/>
    <property type="match status" value="1"/>
</dbReference>
<evidence type="ECO:0000256" key="4">
    <source>
        <dbReference type="ARBA" id="ARBA00022692"/>
    </source>
</evidence>
<dbReference type="InterPro" id="IPR034884">
    <property type="entry name" value="Cytochrome_c_oxidase_VIc/VIIs"/>
</dbReference>
<dbReference type="InterPro" id="IPR051389">
    <property type="entry name" value="Cytochrome_c_oxidase_VIc"/>
</dbReference>
<name>A0A9N7YJR9_PLEPL</name>
<keyword evidence="8" id="KW-0472">Membrane</keyword>
<evidence type="ECO:0000256" key="1">
    <source>
        <dbReference type="ARBA" id="ARBA00004434"/>
    </source>
</evidence>
<evidence type="ECO:0000256" key="7">
    <source>
        <dbReference type="ARBA" id="ARBA00023128"/>
    </source>
</evidence>
<evidence type="ECO:0000256" key="3">
    <source>
        <dbReference type="ARBA" id="ARBA00007204"/>
    </source>
</evidence>
<dbReference type="EMBL" id="CADEAL010001028">
    <property type="protein sequence ID" value="CAB1428193.1"/>
    <property type="molecule type" value="Genomic_DNA"/>
</dbReference>
<reference evidence="11" key="1">
    <citation type="submission" date="2020-03" db="EMBL/GenBank/DDBJ databases">
        <authorList>
            <person name="Weist P."/>
        </authorList>
    </citation>
    <scope>NUCLEOTIDE SEQUENCE</scope>
</reference>
<dbReference type="AlphaFoldDB" id="A0A9N7YJR9"/>
<dbReference type="Proteomes" id="UP001153269">
    <property type="component" value="Unassembled WGS sequence"/>
</dbReference>
<dbReference type="InterPro" id="IPR037169">
    <property type="entry name" value="Cytochrome_c_oxidase_VIc_sf"/>
</dbReference>
<comment type="similarity">
    <text evidence="3 9">Belongs to the cytochrome c oxidase subunit 6c family.</text>
</comment>
<evidence type="ECO:0000256" key="5">
    <source>
        <dbReference type="ARBA" id="ARBA00022792"/>
    </source>
</evidence>
<evidence type="ECO:0000256" key="9">
    <source>
        <dbReference type="RuleBase" id="RU368096"/>
    </source>
</evidence>
<sequence length="152" mass="16780">MSLPKPLMRGMLAKRLKFHLPISFALALGAAILFKYTVTEPRKQAYADFYKTYDSVKEFNAMREAGIFESVRPSGDSSSPSLVPGPRMKFLLIDALCAPPRFLFSSGLLLPLDVAAQSHRVSPSRAERKKSSMNRAGSTGQDRAADRSVFSH</sequence>
<evidence type="ECO:0000256" key="10">
    <source>
        <dbReference type="SAM" id="MobiDB-lite"/>
    </source>
</evidence>
<comment type="subunit">
    <text evidence="9">Component of the cytochrome c oxidase (complex IV, CIV), a multisubunit enzyme composed of 14 subunits. The complex is composed of a catalytic core of 3 subunits MT-CO1, MT-CO2 and MT-CO3, encoded in the mitochondrial DNA, and 11 supernumerary subunits COX4I, COX5A, COX5B, COX6A, COX6B, COX6C, COX7A, COX7B, COX7C, COX8 and NDUFA4, which are encoded in the nuclear genome. The complex exists as a monomer or a dimer and forms supercomplexes (SCs) in the inner mitochondrial membrane with NADH-ubiquinone oxidoreductase (complex I, CI) and ubiquinol-cytochrome c oxidoreductase (cytochrome b-c1 complex, complex III, CIII), resulting in different assemblies (supercomplex SCI(1)III(2)IV(1) and megacomplex MCI(2)III(2)IV(2)).</text>
</comment>